<feature type="non-terminal residue" evidence="1">
    <location>
        <position position="113"/>
    </location>
</feature>
<organism evidence="1 2">
    <name type="scientific">Racocetra fulgida</name>
    <dbReference type="NCBI Taxonomy" id="60492"/>
    <lineage>
        <taxon>Eukaryota</taxon>
        <taxon>Fungi</taxon>
        <taxon>Fungi incertae sedis</taxon>
        <taxon>Mucoromycota</taxon>
        <taxon>Glomeromycotina</taxon>
        <taxon>Glomeromycetes</taxon>
        <taxon>Diversisporales</taxon>
        <taxon>Gigasporaceae</taxon>
        <taxon>Racocetra</taxon>
    </lineage>
</organism>
<name>A0A9N9J8M0_9GLOM</name>
<protein>
    <submittedName>
        <fullName evidence="1">11840_t:CDS:1</fullName>
    </submittedName>
</protein>
<evidence type="ECO:0000313" key="2">
    <source>
        <dbReference type="Proteomes" id="UP000789396"/>
    </source>
</evidence>
<proteinExistence type="predicted"/>
<dbReference type="OrthoDB" id="10349729at2759"/>
<evidence type="ECO:0000313" key="1">
    <source>
        <dbReference type="EMBL" id="CAG8770056.1"/>
    </source>
</evidence>
<accession>A0A9N9J8M0</accession>
<reference evidence="1" key="1">
    <citation type="submission" date="2021-06" db="EMBL/GenBank/DDBJ databases">
        <authorList>
            <person name="Kallberg Y."/>
            <person name="Tangrot J."/>
            <person name="Rosling A."/>
        </authorList>
    </citation>
    <scope>NUCLEOTIDE SEQUENCE</scope>
    <source>
        <strain evidence="1">IN212</strain>
    </source>
</reference>
<dbReference type="AlphaFoldDB" id="A0A9N9J8M0"/>
<sequence length="113" mass="13217">YAFIEGEELKDSKERYKMKAAAKKHAQLFHKEIEKYNQRVEKVAIKKDQVDKAFLTSNTSFIAKYELLLNLEDKETKECLIVEIFKEFKVLIRGNGLKILNTEKPDNLILVLV</sequence>
<dbReference type="Proteomes" id="UP000789396">
    <property type="component" value="Unassembled WGS sequence"/>
</dbReference>
<comment type="caution">
    <text evidence="1">The sequence shown here is derived from an EMBL/GenBank/DDBJ whole genome shotgun (WGS) entry which is preliminary data.</text>
</comment>
<feature type="non-terminal residue" evidence="1">
    <location>
        <position position="1"/>
    </location>
</feature>
<gene>
    <name evidence="1" type="ORF">RFULGI_LOCUS14994</name>
</gene>
<dbReference type="EMBL" id="CAJVPZ010045891">
    <property type="protein sequence ID" value="CAG8770056.1"/>
    <property type="molecule type" value="Genomic_DNA"/>
</dbReference>
<keyword evidence="2" id="KW-1185">Reference proteome</keyword>